<dbReference type="GO" id="GO:0008168">
    <property type="term" value="F:methyltransferase activity"/>
    <property type="evidence" value="ECO:0007669"/>
    <property type="project" value="UniProtKB-KW"/>
</dbReference>
<reference evidence="2" key="1">
    <citation type="submission" date="2015-03" db="EMBL/GenBank/DDBJ databases">
        <authorList>
            <person name="Ferrari E."/>
            <person name="Walter M.C."/>
            <person name="Huptas C."/>
            <person name="Scherer S."/>
            <person name="Mueller-Herbst S."/>
        </authorList>
    </citation>
    <scope>NUCLEOTIDE SEQUENCE [LARGE SCALE GENOMIC DNA]</scope>
    <source>
        <strain evidence="2">LWP01</strain>
    </source>
</reference>
<dbReference type="Pfam" id="PF13489">
    <property type="entry name" value="Methyltransf_23"/>
    <property type="match status" value="1"/>
</dbReference>
<dbReference type="SUPFAM" id="SSF53335">
    <property type="entry name" value="S-adenosyl-L-methionine-dependent methyltransferases"/>
    <property type="match status" value="1"/>
</dbReference>
<accession>A0A1S7FR75</accession>
<gene>
    <name evidence="1" type="ORF">UE46_02075</name>
</gene>
<evidence type="ECO:0000313" key="2">
    <source>
        <dbReference type="Proteomes" id="UP000223060"/>
    </source>
</evidence>
<organism evidence="1 2">
    <name type="scientific">Listeria weihenstephanensis</name>
    <dbReference type="NCBI Taxonomy" id="1006155"/>
    <lineage>
        <taxon>Bacteria</taxon>
        <taxon>Bacillati</taxon>
        <taxon>Bacillota</taxon>
        <taxon>Bacilli</taxon>
        <taxon>Bacillales</taxon>
        <taxon>Listeriaceae</taxon>
        <taxon>Listeria</taxon>
    </lineage>
</organism>
<keyword evidence="1" id="KW-0489">Methyltransferase</keyword>
<evidence type="ECO:0000313" key="1">
    <source>
        <dbReference type="EMBL" id="AQY49951.1"/>
    </source>
</evidence>
<dbReference type="AlphaFoldDB" id="A0A1S7FR75"/>
<name>A0A1S7FR75_9LIST</name>
<dbReference type="KEGG" id="lwi:UE46_02075"/>
<protein>
    <submittedName>
        <fullName evidence="1">SAM-dependent methyltransferase</fullName>
    </submittedName>
</protein>
<dbReference type="EMBL" id="CP011102">
    <property type="protein sequence ID" value="AQY49951.1"/>
    <property type="molecule type" value="Genomic_DNA"/>
</dbReference>
<keyword evidence="1" id="KW-0808">Transferase</keyword>
<sequence length="277" mass="31310">MNKKTEKIVACMLRDKASDEIQTVQTGHRIKLAEFWDIKEGDRVLEVGCGQGDTTAVLAYHVGKTGSVYAVDIASPGYGAPFTLAQSTYYLLQSELGSRIEFKLETDILRGDLAFEAETFDVAVISHASWYFKSKTELLEMLRVLKKWAKRICFAEWNPHLTDARQESHLLAVLVQAQYEAFKSETESNVRTFITPDDIAEMAQSQGWQVTSEGDIWTREMQDASWEASFVVHHIAEEIAKQEALPAKFKELLLTQTKLIDIDNVLPMSSYCCVIED</sequence>
<dbReference type="CDD" id="cd02440">
    <property type="entry name" value="AdoMet_MTases"/>
    <property type="match status" value="1"/>
</dbReference>
<dbReference type="GO" id="GO:0032259">
    <property type="term" value="P:methylation"/>
    <property type="evidence" value="ECO:0007669"/>
    <property type="project" value="UniProtKB-KW"/>
</dbReference>
<dbReference type="InterPro" id="IPR029063">
    <property type="entry name" value="SAM-dependent_MTases_sf"/>
</dbReference>
<keyword evidence="2" id="KW-1185">Reference proteome</keyword>
<dbReference type="RefSeq" id="WP_036060447.1">
    <property type="nucleotide sequence ID" value="NZ_CP011102.1"/>
</dbReference>
<dbReference type="Proteomes" id="UP000223060">
    <property type="component" value="Chromosome"/>
</dbReference>
<dbReference type="Gene3D" id="3.40.50.150">
    <property type="entry name" value="Vaccinia Virus protein VP39"/>
    <property type="match status" value="1"/>
</dbReference>
<proteinExistence type="predicted"/>